<keyword evidence="3" id="KW-0472">Membrane</keyword>
<dbReference type="eggNOG" id="COG1538">
    <property type="taxonomic scope" value="Bacteria"/>
</dbReference>
<keyword evidence="3 4" id="KW-0449">Lipoprotein</keyword>
<dbReference type="OrthoDB" id="9770517at2"/>
<dbReference type="SUPFAM" id="SSF56954">
    <property type="entry name" value="Outer membrane efflux proteins (OEP)"/>
    <property type="match status" value="1"/>
</dbReference>
<dbReference type="InterPro" id="IPR010131">
    <property type="entry name" value="MdtP/NodT-like"/>
</dbReference>
<keyword evidence="3" id="KW-0812">Transmembrane</keyword>
<dbReference type="GO" id="GO:0009279">
    <property type="term" value="C:cell outer membrane"/>
    <property type="evidence" value="ECO:0007669"/>
    <property type="project" value="UniProtKB-SubCell"/>
</dbReference>
<evidence type="ECO:0000313" key="4">
    <source>
        <dbReference type="EMBL" id="ADW73571.1"/>
    </source>
</evidence>
<reference evidence="4 5" key="2">
    <citation type="journal article" date="2012" name="J. Bacteriol.">
        <title>Complete Genome Sequence of Rahnella sp. Strain Y9602, a Gammaproteobacterium Isolate from Metal- and Radionuclide-Contaminated Soil.</title>
        <authorList>
            <person name="Martinez R.J."/>
            <person name="Bruce D."/>
            <person name="Detter C."/>
            <person name="Goodwin L.A."/>
            <person name="Han J."/>
            <person name="Han C.S."/>
            <person name="Held B."/>
            <person name="Land M.L."/>
            <person name="Mikhailova N."/>
            <person name="Nolan M."/>
            <person name="Pennacchio L."/>
            <person name="Pitluck S."/>
            <person name="Tapia R."/>
            <person name="Woyke T."/>
            <person name="Sobecky P.A."/>
        </authorList>
    </citation>
    <scope>NUCLEOTIDE SEQUENCE [LARGE SCALE GENOMIC DNA]</scope>
    <source>
        <strain evidence="4 5">Y9602</strain>
    </source>
</reference>
<dbReference type="PANTHER" id="PTHR30203:SF25">
    <property type="entry name" value="OUTER MEMBRANE PROTEIN-RELATED"/>
    <property type="match status" value="1"/>
</dbReference>
<dbReference type="Gene3D" id="1.20.1600.10">
    <property type="entry name" value="Outer membrane efflux proteins (OEP)"/>
    <property type="match status" value="1"/>
</dbReference>
<evidence type="ECO:0000256" key="2">
    <source>
        <dbReference type="ARBA" id="ARBA00007613"/>
    </source>
</evidence>
<dbReference type="InterPro" id="IPR003423">
    <property type="entry name" value="OMP_efflux"/>
</dbReference>
<name>A0A0H3F8M4_RAHSY</name>
<dbReference type="KEGG" id="rah:Rahaq_1955"/>
<comment type="subcellular location">
    <subcellularLocation>
        <location evidence="1 3">Cell outer membrane</location>
        <topology evidence="1 3">Lipid-anchor</topology>
    </subcellularLocation>
</comment>
<dbReference type="RefSeq" id="WP_013575273.1">
    <property type="nucleotide sequence ID" value="NC_015061.1"/>
</dbReference>
<dbReference type="Pfam" id="PF02321">
    <property type="entry name" value="OEP"/>
    <property type="match status" value="2"/>
</dbReference>
<dbReference type="NCBIfam" id="TIGR01845">
    <property type="entry name" value="outer_NodT"/>
    <property type="match status" value="1"/>
</dbReference>
<accession>A0A0H3F8M4</accession>
<gene>
    <name evidence="4" type="ordered locus">Rahaq_1955</name>
</gene>
<dbReference type="GO" id="GO:0015562">
    <property type="term" value="F:efflux transmembrane transporter activity"/>
    <property type="evidence" value="ECO:0007669"/>
    <property type="project" value="InterPro"/>
</dbReference>
<comment type="similarity">
    <text evidence="2 3">Belongs to the outer membrane factor (OMF) (TC 1.B.17) family.</text>
</comment>
<keyword evidence="3" id="KW-0564">Palmitate</keyword>
<dbReference type="HOGENOM" id="CLU_012817_13_3_6"/>
<organism evidence="4 5">
    <name type="scientific">Rahnella sp. (strain Y9602)</name>
    <dbReference type="NCBI Taxonomy" id="2703885"/>
    <lineage>
        <taxon>Bacteria</taxon>
        <taxon>Pseudomonadati</taxon>
        <taxon>Pseudomonadota</taxon>
        <taxon>Gammaproteobacteria</taxon>
        <taxon>Enterobacterales</taxon>
        <taxon>Yersiniaceae</taxon>
        <taxon>Rahnella</taxon>
    </lineage>
</organism>
<dbReference type="AlphaFoldDB" id="A0A0H3F8M4"/>
<keyword evidence="3" id="KW-1134">Transmembrane beta strand</keyword>
<evidence type="ECO:0000256" key="1">
    <source>
        <dbReference type="ARBA" id="ARBA00004459"/>
    </source>
</evidence>
<dbReference type="PANTHER" id="PTHR30203">
    <property type="entry name" value="OUTER MEMBRANE CATION EFFLUX PROTEIN"/>
    <property type="match status" value="1"/>
</dbReference>
<dbReference type="Gene3D" id="2.20.200.10">
    <property type="entry name" value="Outer membrane efflux proteins (OEP)"/>
    <property type="match status" value="1"/>
</dbReference>
<proteinExistence type="inferred from homology"/>
<dbReference type="EMBL" id="CP002505">
    <property type="protein sequence ID" value="ADW73571.1"/>
    <property type="molecule type" value="Genomic_DNA"/>
</dbReference>
<dbReference type="Proteomes" id="UP000007257">
    <property type="component" value="Chromosome"/>
</dbReference>
<protein>
    <submittedName>
        <fullName evidence="4">RND efflux system, outer membrane lipoprotein, NodT family</fullName>
    </submittedName>
</protein>
<evidence type="ECO:0000256" key="3">
    <source>
        <dbReference type="RuleBase" id="RU362097"/>
    </source>
</evidence>
<evidence type="ECO:0000313" key="5">
    <source>
        <dbReference type="Proteomes" id="UP000007257"/>
    </source>
</evidence>
<reference evidence="5" key="1">
    <citation type="submission" date="2011-01" db="EMBL/GenBank/DDBJ databases">
        <title>Complete sequence of chromosome of Rahnella sp. Y9602.</title>
        <authorList>
            <consortium name="US DOE Joint Genome Institute"/>
            <person name="Lucas S."/>
            <person name="Copeland A."/>
            <person name="Lapidus A."/>
            <person name="Cheng J.-F."/>
            <person name="Goodwin L."/>
            <person name="Pitluck S."/>
            <person name="Lu M."/>
            <person name="Detter J.C."/>
            <person name="Han C."/>
            <person name="Tapia R."/>
            <person name="Land M."/>
            <person name="Hauser L."/>
            <person name="Kyrpides N."/>
            <person name="Ivanova N."/>
            <person name="Ovchinnikova G."/>
            <person name="Pagani I."/>
            <person name="Sobecky P.A."/>
            <person name="Martinez R.J."/>
            <person name="Woyke T."/>
        </authorList>
    </citation>
    <scope>NUCLEOTIDE SEQUENCE [LARGE SCALE GENOMIC DNA]</scope>
    <source>
        <strain evidence="5">Y9602</strain>
    </source>
</reference>
<sequence length="560" mass="60213">MPEHIKLNKKSSTLRNQPSVMPSCSTLCEGRGRKGVLHSGTRFLTLSTLTLVLAACSVGPDYQKPNPVTPSAYNDMTQPKDKDGASIALPSEPNPLWWKAFNDPQLDSLITRAIAGNISLQQAVLRIAGAREQVKQAEGAWLPSVQGSAKMTRQQLGLKGILDSSGASQQLDDLGPEASGAISTATRPVNLYQGNFDASWELDLFGGTRRQVEAANAQTQSSIEQRNDALVSLEAEVARAYLQLRGAQSVTAAIQTQIDVAQQTLDLTQNRQQNGLSPQLDVENARAQLGSLRAQLPQYQAQERQAMNGLAVLLGQTPGSLDAELSAPKPMPALPAAVPVGVPSQLARRRPDVRKAEADLHAATANIGVSVAQMFPSISLTGQFGMRNTDVSYLDNWSSHFYSFGPQISLPIFQGGRLVSSVHLSRAQQANAALNYRQTVLTALQDVDNALVNYRTDQDQVSGLDQTTKALQTAFDLASDSYRQGLSTFINVLDAQRQLAQAHQQSAEAKVKTSTDLVSLYKALGGGWEPYQNVDLPTYTVFGPAATPDVKVQTTSGVTP</sequence>